<sequence length="297" mass="32897">MSVCYRKEQEMETEMILEKAIGILVNAGQASVRATMEHIYSGTDQGTADLQGMLGNGVFLNDPSGDFSSPQIGDLFADATLVQLILLAWSLGQGQTPIVLYDKAGVDHPLKELVPSVYDAYFKPSAAAKTRFPGDFKGSDGNLYSVWLVDFSNFYDDGSFDTKYLFKELKGQDKLVYDDPKIGNEWGVSWHEYLESSFEGYLRNKKTNPYPLVSSSKLEYGDKDSGNFFALQKGTSSPGLIKLPVCTAYLVYENIAHWDDVKNQHPCDVFPCCLIDWKLSGNSPCEGLGPRCEPNGL</sequence>
<protein>
    <submittedName>
        <fullName evidence="1">Uncharacterized protein</fullName>
    </submittedName>
</protein>
<evidence type="ECO:0000313" key="2">
    <source>
        <dbReference type="Proteomes" id="UP001174934"/>
    </source>
</evidence>
<dbReference type="Proteomes" id="UP001174934">
    <property type="component" value="Unassembled WGS sequence"/>
</dbReference>
<keyword evidence="2" id="KW-1185">Reference proteome</keyword>
<dbReference type="AlphaFoldDB" id="A0AA39X0S6"/>
<proteinExistence type="predicted"/>
<name>A0AA39X0S6_9PEZI</name>
<gene>
    <name evidence="1" type="ORF">B0T17DRAFT_263848</name>
</gene>
<evidence type="ECO:0000313" key="1">
    <source>
        <dbReference type="EMBL" id="KAK0625150.1"/>
    </source>
</evidence>
<reference evidence="1" key="1">
    <citation type="submission" date="2023-06" db="EMBL/GenBank/DDBJ databases">
        <title>Genome-scale phylogeny and comparative genomics of the fungal order Sordariales.</title>
        <authorList>
            <consortium name="Lawrence Berkeley National Laboratory"/>
            <person name="Hensen N."/>
            <person name="Bonometti L."/>
            <person name="Westerberg I."/>
            <person name="Brannstrom I.O."/>
            <person name="Guillou S."/>
            <person name="Cros-Aarteil S."/>
            <person name="Calhoun S."/>
            <person name="Haridas S."/>
            <person name="Kuo A."/>
            <person name="Mondo S."/>
            <person name="Pangilinan J."/>
            <person name="Riley R."/>
            <person name="LaButti K."/>
            <person name="Andreopoulos B."/>
            <person name="Lipzen A."/>
            <person name="Chen C."/>
            <person name="Yanf M."/>
            <person name="Daum C."/>
            <person name="Ng V."/>
            <person name="Clum A."/>
            <person name="Steindorff A."/>
            <person name="Ohm R."/>
            <person name="Martin F."/>
            <person name="Silar P."/>
            <person name="Natvig D."/>
            <person name="Lalanne C."/>
            <person name="Gautier V."/>
            <person name="Ament-velasquez S.L."/>
            <person name="Kruys A."/>
            <person name="Hutchinson M.I."/>
            <person name="Powell A.J."/>
            <person name="Barry K."/>
            <person name="Miller A.N."/>
            <person name="Grigoriev I.V."/>
            <person name="Debuchy R."/>
            <person name="Gladieux P."/>
            <person name="Thoren M.H."/>
            <person name="Johannesson H."/>
        </authorList>
    </citation>
    <scope>NUCLEOTIDE SEQUENCE</scope>
    <source>
        <strain evidence="1">SMH3391-2</strain>
    </source>
</reference>
<accession>A0AA39X0S6</accession>
<comment type="caution">
    <text evidence="1">The sequence shown here is derived from an EMBL/GenBank/DDBJ whole genome shotgun (WGS) entry which is preliminary data.</text>
</comment>
<organism evidence="1 2">
    <name type="scientific">Bombardia bombarda</name>
    <dbReference type="NCBI Taxonomy" id="252184"/>
    <lineage>
        <taxon>Eukaryota</taxon>
        <taxon>Fungi</taxon>
        <taxon>Dikarya</taxon>
        <taxon>Ascomycota</taxon>
        <taxon>Pezizomycotina</taxon>
        <taxon>Sordariomycetes</taxon>
        <taxon>Sordariomycetidae</taxon>
        <taxon>Sordariales</taxon>
        <taxon>Lasiosphaeriaceae</taxon>
        <taxon>Bombardia</taxon>
    </lineage>
</organism>
<dbReference type="EMBL" id="JAULSR010000003">
    <property type="protein sequence ID" value="KAK0625150.1"/>
    <property type="molecule type" value="Genomic_DNA"/>
</dbReference>